<dbReference type="PANTHER" id="PTHR33371">
    <property type="entry name" value="INTERMEMBRANE PHOSPHOLIPID TRANSPORT SYSTEM BINDING PROTEIN MLAD-RELATED"/>
    <property type="match status" value="1"/>
</dbReference>
<dbReference type="GO" id="GO:0005548">
    <property type="term" value="F:phospholipid transporter activity"/>
    <property type="evidence" value="ECO:0007669"/>
    <property type="project" value="TreeGrafter"/>
</dbReference>
<dbReference type="Proteomes" id="UP000249739">
    <property type="component" value="Unassembled WGS sequence"/>
</dbReference>
<organism evidence="3 4">
    <name type="scientific">Micavibrio aeruginosavorus</name>
    <dbReference type="NCBI Taxonomy" id="349221"/>
    <lineage>
        <taxon>Bacteria</taxon>
        <taxon>Pseudomonadati</taxon>
        <taxon>Bdellovibrionota</taxon>
        <taxon>Bdellovibrionia</taxon>
        <taxon>Bdellovibrionales</taxon>
        <taxon>Pseudobdellovibrionaceae</taxon>
        <taxon>Micavibrio</taxon>
    </lineage>
</organism>
<evidence type="ECO:0000259" key="2">
    <source>
        <dbReference type="Pfam" id="PF02470"/>
    </source>
</evidence>
<evidence type="ECO:0000256" key="1">
    <source>
        <dbReference type="SAM" id="Phobius"/>
    </source>
</evidence>
<reference evidence="3 4" key="1">
    <citation type="submission" date="2017-08" db="EMBL/GenBank/DDBJ databases">
        <title>Infants hospitalized years apart are colonized by the same room-sourced microbial strains.</title>
        <authorList>
            <person name="Brooks B."/>
            <person name="Olm M.R."/>
            <person name="Firek B.A."/>
            <person name="Baker R."/>
            <person name="Thomas B.C."/>
            <person name="Morowitz M.J."/>
            <person name="Banfield J.F."/>
        </authorList>
    </citation>
    <scope>NUCLEOTIDE SEQUENCE [LARGE SCALE GENOMIC DNA]</scope>
    <source>
        <strain evidence="3">S2_006_000_R2_64</strain>
    </source>
</reference>
<keyword evidence="1" id="KW-1133">Transmembrane helix</keyword>
<dbReference type="InterPro" id="IPR052336">
    <property type="entry name" value="MlaD_Phospholipid_Transporter"/>
</dbReference>
<dbReference type="EMBL" id="QFOT01000021">
    <property type="protein sequence ID" value="PZP56585.1"/>
    <property type="molecule type" value="Genomic_DNA"/>
</dbReference>
<sequence>MKRNVVETVLGAVVIIGALVFLTFSYKTSNTGDVTGYRVTADFSDIGGLKVGDEVQVSGVKVGQIAGIALDPKAYLARVTIEVGQNIKLPSDTAALISSTSLLGGKYLQLEPGGAEDYIENNGRIEFTQAPQNLEQLLGKFIFSVSDKKDEAEAPTDGAVPAEPASP</sequence>
<evidence type="ECO:0000313" key="3">
    <source>
        <dbReference type="EMBL" id="PZP56585.1"/>
    </source>
</evidence>
<dbReference type="Pfam" id="PF02470">
    <property type="entry name" value="MlaD"/>
    <property type="match status" value="1"/>
</dbReference>
<keyword evidence="1" id="KW-0472">Membrane</keyword>
<dbReference type="NCBIfam" id="TIGR04430">
    <property type="entry name" value="OM_asym_MlaD"/>
    <property type="match status" value="1"/>
</dbReference>
<keyword evidence="1" id="KW-0812">Transmembrane</keyword>
<gene>
    <name evidence="3" type="primary">mlaD</name>
    <name evidence="3" type="ORF">DI586_03240</name>
</gene>
<dbReference type="InterPro" id="IPR030970">
    <property type="entry name" value="ABC_MlaD"/>
</dbReference>
<evidence type="ECO:0000313" key="4">
    <source>
        <dbReference type="Proteomes" id="UP000249739"/>
    </source>
</evidence>
<dbReference type="GO" id="GO:0005543">
    <property type="term" value="F:phospholipid binding"/>
    <property type="evidence" value="ECO:0007669"/>
    <property type="project" value="TreeGrafter"/>
</dbReference>
<comment type="caution">
    <text evidence="3">The sequence shown here is derived from an EMBL/GenBank/DDBJ whole genome shotgun (WGS) entry which is preliminary data.</text>
</comment>
<dbReference type="InterPro" id="IPR003399">
    <property type="entry name" value="Mce/MlaD"/>
</dbReference>
<dbReference type="PANTHER" id="PTHR33371:SF4">
    <property type="entry name" value="INTERMEMBRANE PHOSPHOLIPID TRANSPORT SYSTEM BINDING PROTEIN MLAD"/>
    <property type="match status" value="1"/>
</dbReference>
<name>A0A2W5FKN0_9BACT</name>
<feature type="transmembrane region" description="Helical" evidence="1">
    <location>
        <begin position="5"/>
        <end position="26"/>
    </location>
</feature>
<feature type="domain" description="Mce/MlaD" evidence="2">
    <location>
        <begin position="36"/>
        <end position="113"/>
    </location>
</feature>
<proteinExistence type="predicted"/>
<protein>
    <submittedName>
        <fullName evidence="3">Outer membrane lipid asymmetry maintenance protein MlaD</fullName>
    </submittedName>
</protein>
<dbReference type="AlphaFoldDB" id="A0A2W5FKN0"/>
<accession>A0A2W5FKN0</accession>